<proteinExistence type="predicted"/>
<keyword evidence="3" id="KW-1185">Reference proteome</keyword>
<feature type="region of interest" description="Disordered" evidence="1">
    <location>
        <begin position="1"/>
        <end position="22"/>
    </location>
</feature>
<sequence>MATTNTPTSQDSQANAAAEPLTAQEALHHRVKQAQERRRQKRKRIHA</sequence>
<reference evidence="2" key="1">
    <citation type="submission" date="2021-10" db="EMBL/GenBank/DDBJ databases">
        <authorList>
            <person name="Dean J.D."/>
            <person name="Kim M.K."/>
            <person name="Newey C.N."/>
            <person name="Stoker T.S."/>
            <person name="Thompson D.W."/>
            <person name="Grose J.H."/>
        </authorList>
    </citation>
    <scope>NUCLEOTIDE SEQUENCE</scope>
    <source>
        <strain evidence="2">BT178</strain>
    </source>
</reference>
<dbReference type="EMBL" id="JAJADR010000002">
    <property type="protein sequence ID" value="MCB2408608.1"/>
    <property type="molecule type" value="Genomic_DNA"/>
</dbReference>
<evidence type="ECO:0000313" key="2">
    <source>
        <dbReference type="EMBL" id="MCB2408608.1"/>
    </source>
</evidence>
<feature type="compositionally biased region" description="Polar residues" evidence="1">
    <location>
        <begin position="1"/>
        <end position="15"/>
    </location>
</feature>
<accession>A0ABS8AQV8</accession>
<comment type="caution">
    <text evidence="2">The sequence shown here is derived from an EMBL/GenBank/DDBJ whole genome shotgun (WGS) entry which is preliminary data.</text>
</comment>
<protein>
    <submittedName>
        <fullName evidence="2">Uncharacterized protein</fullName>
    </submittedName>
</protein>
<evidence type="ECO:0000313" key="3">
    <source>
        <dbReference type="Proteomes" id="UP001165296"/>
    </source>
</evidence>
<organism evidence="2 3">
    <name type="scientific">Hymenobacter lucidus</name>
    <dbReference type="NCBI Taxonomy" id="2880930"/>
    <lineage>
        <taxon>Bacteria</taxon>
        <taxon>Pseudomonadati</taxon>
        <taxon>Bacteroidota</taxon>
        <taxon>Cytophagia</taxon>
        <taxon>Cytophagales</taxon>
        <taxon>Hymenobacteraceae</taxon>
        <taxon>Hymenobacter</taxon>
    </lineage>
</organism>
<feature type="region of interest" description="Disordered" evidence="1">
    <location>
        <begin position="28"/>
        <end position="47"/>
    </location>
</feature>
<gene>
    <name evidence="2" type="ORF">LGH74_11525</name>
</gene>
<evidence type="ECO:0000256" key="1">
    <source>
        <dbReference type="SAM" id="MobiDB-lite"/>
    </source>
</evidence>
<name>A0ABS8AQV8_9BACT</name>
<dbReference type="RefSeq" id="WP_226175793.1">
    <property type="nucleotide sequence ID" value="NZ_JAJADR010000002.1"/>
</dbReference>
<dbReference type="Proteomes" id="UP001165296">
    <property type="component" value="Unassembled WGS sequence"/>
</dbReference>
<feature type="compositionally biased region" description="Basic residues" evidence="1">
    <location>
        <begin position="38"/>
        <end position="47"/>
    </location>
</feature>